<dbReference type="OrthoDB" id="9803111at2"/>
<dbReference type="SUPFAM" id="SSF51735">
    <property type="entry name" value="NAD(P)-binding Rossmann-fold domains"/>
    <property type="match status" value="1"/>
</dbReference>
<dbReference type="GO" id="GO:0005737">
    <property type="term" value="C:cytoplasm"/>
    <property type="evidence" value="ECO:0007669"/>
    <property type="project" value="TreeGrafter"/>
</dbReference>
<feature type="domain" description="NAD-dependent epimerase/dehydratase" evidence="1">
    <location>
        <begin position="5"/>
        <end position="193"/>
    </location>
</feature>
<protein>
    <submittedName>
        <fullName evidence="2">NAD-dependent epimerase/dehydratase family protein</fullName>
    </submittedName>
</protein>
<organism evidence="2 3">
    <name type="scientific">Sinomicrobium pectinilyticum</name>
    <dbReference type="NCBI Taxonomy" id="1084421"/>
    <lineage>
        <taxon>Bacteria</taxon>
        <taxon>Pseudomonadati</taxon>
        <taxon>Bacteroidota</taxon>
        <taxon>Flavobacteriia</taxon>
        <taxon>Flavobacteriales</taxon>
        <taxon>Flavobacteriaceae</taxon>
        <taxon>Sinomicrobium</taxon>
    </lineage>
</organism>
<dbReference type="PANTHER" id="PTHR48079:SF6">
    <property type="entry name" value="NAD(P)-BINDING DOMAIN-CONTAINING PROTEIN-RELATED"/>
    <property type="match status" value="1"/>
</dbReference>
<dbReference type="EMBL" id="RJTM01000091">
    <property type="protein sequence ID" value="RNL85136.1"/>
    <property type="molecule type" value="Genomic_DNA"/>
</dbReference>
<dbReference type="AlphaFoldDB" id="A0A3N0EBE2"/>
<evidence type="ECO:0000313" key="2">
    <source>
        <dbReference type="EMBL" id="RNL85136.1"/>
    </source>
</evidence>
<dbReference type="Pfam" id="PF01370">
    <property type="entry name" value="Epimerase"/>
    <property type="match status" value="1"/>
</dbReference>
<name>A0A3N0EBE2_SINP1</name>
<evidence type="ECO:0000259" key="1">
    <source>
        <dbReference type="Pfam" id="PF01370"/>
    </source>
</evidence>
<dbReference type="Gene3D" id="3.40.50.720">
    <property type="entry name" value="NAD(P)-binding Rossmann-like Domain"/>
    <property type="match status" value="1"/>
</dbReference>
<dbReference type="RefSeq" id="WP_123216392.1">
    <property type="nucleotide sequence ID" value="NZ_RJTM01000091.1"/>
</dbReference>
<keyword evidence="3" id="KW-1185">Reference proteome</keyword>
<dbReference type="InterPro" id="IPR051783">
    <property type="entry name" value="NAD(P)-dependent_oxidoreduct"/>
</dbReference>
<dbReference type="GO" id="GO:0004029">
    <property type="term" value="F:aldehyde dehydrogenase (NAD+) activity"/>
    <property type="evidence" value="ECO:0007669"/>
    <property type="project" value="TreeGrafter"/>
</dbReference>
<reference evidence="2 3" key="1">
    <citation type="submission" date="2018-10" db="EMBL/GenBank/DDBJ databases">
        <title>Sinomicrobium pectinilyticum sp. nov., a pectinase-producing bacterium isolated from alkaline and saline soil, and emended description of the genus Sinomicrobium.</title>
        <authorList>
            <person name="Cheng B."/>
            <person name="Li C."/>
            <person name="Lai Q."/>
            <person name="Du M."/>
            <person name="Shao Z."/>
            <person name="Xu P."/>
            <person name="Yang C."/>
        </authorList>
    </citation>
    <scope>NUCLEOTIDE SEQUENCE [LARGE SCALE GENOMIC DNA]</scope>
    <source>
        <strain evidence="2 3">5DNS001</strain>
    </source>
</reference>
<evidence type="ECO:0000313" key="3">
    <source>
        <dbReference type="Proteomes" id="UP000267469"/>
    </source>
</evidence>
<sequence length="328" mass="36849">MTDTVLVTGANGFLGNHIVRILLQRKYRVIAMVRPGSDIRGLKGMDCTIRRGELHNPGDIRPPVMESDYVIHCASMTSPNSTDLNLYKKANLASTELLVKACREHNIRRFVLVSTANCFTNGTLDKPGNENSGFMPWLRYSGYAYSKHLAQEYVLQKSREENFPGIVVAPTFLVGPYDMKPSSGALLLYAVKNRILFCPKGGKSFVDVRAVAIATANALTMGRTGECYLLSGVNLDYRTYFRKTGQITGRRKRMIPLPGQLENLFGIACRIFPHQRIRLLKTHMRMLSLDNYFSNAKAKEELHMPDTDIDEAIKNSVSWFAGEGYLKK</sequence>
<dbReference type="InterPro" id="IPR001509">
    <property type="entry name" value="Epimerase_deHydtase"/>
</dbReference>
<proteinExistence type="predicted"/>
<dbReference type="PANTHER" id="PTHR48079">
    <property type="entry name" value="PROTEIN YEEZ"/>
    <property type="match status" value="1"/>
</dbReference>
<comment type="caution">
    <text evidence="2">The sequence shown here is derived from an EMBL/GenBank/DDBJ whole genome shotgun (WGS) entry which is preliminary data.</text>
</comment>
<dbReference type="Proteomes" id="UP000267469">
    <property type="component" value="Unassembled WGS sequence"/>
</dbReference>
<dbReference type="InterPro" id="IPR036291">
    <property type="entry name" value="NAD(P)-bd_dom_sf"/>
</dbReference>
<accession>A0A3N0EBE2</accession>
<gene>
    <name evidence="2" type="ORF">ED312_12680</name>
</gene>